<dbReference type="InterPro" id="IPR036068">
    <property type="entry name" value="Nicotinate_pribotase-like_C"/>
</dbReference>
<dbReference type="GO" id="GO:0004514">
    <property type="term" value="F:nicotinate-nucleotide diphosphorylase (carboxylating) activity"/>
    <property type="evidence" value="ECO:0007669"/>
    <property type="project" value="UniProtKB-EC"/>
</dbReference>
<dbReference type="Pfam" id="PF02749">
    <property type="entry name" value="QRPTase_N"/>
    <property type="match status" value="1"/>
</dbReference>
<keyword evidence="5" id="KW-0662">Pyridine nucleotide biosynthesis</keyword>
<evidence type="ECO:0000259" key="11">
    <source>
        <dbReference type="Pfam" id="PF01729"/>
    </source>
</evidence>
<organism evidence="13 14">
    <name type="scientific">Arsukibacterium tuosuense</name>
    <dbReference type="NCBI Taxonomy" id="1323745"/>
    <lineage>
        <taxon>Bacteria</taxon>
        <taxon>Pseudomonadati</taxon>
        <taxon>Pseudomonadota</taxon>
        <taxon>Gammaproteobacteria</taxon>
        <taxon>Chromatiales</taxon>
        <taxon>Chromatiaceae</taxon>
        <taxon>Arsukibacterium</taxon>
    </lineage>
</organism>
<dbReference type="InterPro" id="IPR004393">
    <property type="entry name" value="NadC"/>
</dbReference>
<dbReference type="Pfam" id="PF01729">
    <property type="entry name" value="QRPTase_C"/>
    <property type="match status" value="1"/>
</dbReference>
<accession>A0A285JN64</accession>
<evidence type="ECO:0000313" key="13">
    <source>
        <dbReference type="EMBL" id="SNY60766.1"/>
    </source>
</evidence>
<dbReference type="EC" id="2.4.2.19" evidence="4"/>
<keyword evidence="7 9" id="KW-0808">Transferase</keyword>
<evidence type="ECO:0000313" key="14">
    <source>
        <dbReference type="Proteomes" id="UP000219353"/>
    </source>
</evidence>
<evidence type="ECO:0000256" key="1">
    <source>
        <dbReference type="ARBA" id="ARBA00003237"/>
    </source>
</evidence>
<evidence type="ECO:0000256" key="3">
    <source>
        <dbReference type="ARBA" id="ARBA00009400"/>
    </source>
</evidence>
<feature type="binding site" evidence="10">
    <location>
        <position position="235"/>
    </location>
    <ligand>
        <name>substrate</name>
    </ligand>
</feature>
<dbReference type="RefSeq" id="WP_097113052.1">
    <property type="nucleotide sequence ID" value="NZ_OBEB01000011.1"/>
</dbReference>
<dbReference type="PANTHER" id="PTHR32179">
    <property type="entry name" value="NICOTINATE-NUCLEOTIDE PYROPHOSPHORYLASE [CARBOXYLATING]"/>
    <property type="match status" value="1"/>
</dbReference>
<dbReference type="Gene3D" id="3.90.1170.20">
    <property type="entry name" value="Quinolinate phosphoribosyl transferase, N-terminal domain"/>
    <property type="match status" value="1"/>
</dbReference>
<dbReference type="InterPro" id="IPR002638">
    <property type="entry name" value="Quinolinate_PRibosylTrfase_C"/>
</dbReference>
<feature type="binding site" evidence="10">
    <location>
        <position position="175"/>
    </location>
    <ligand>
        <name>substrate</name>
    </ligand>
</feature>
<dbReference type="PANTHER" id="PTHR32179:SF3">
    <property type="entry name" value="NICOTINATE-NUCLEOTIDE PYROPHOSPHORYLASE [CARBOXYLATING]"/>
    <property type="match status" value="1"/>
</dbReference>
<evidence type="ECO:0000256" key="4">
    <source>
        <dbReference type="ARBA" id="ARBA00011944"/>
    </source>
</evidence>
<evidence type="ECO:0000256" key="2">
    <source>
        <dbReference type="ARBA" id="ARBA00004893"/>
    </source>
</evidence>
<dbReference type="GO" id="GO:0009435">
    <property type="term" value="P:NAD+ biosynthetic process"/>
    <property type="evidence" value="ECO:0007669"/>
    <property type="project" value="UniProtKB-UniPathway"/>
</dbReference>
<dbReference type="InterPro" id="IPR037128">
    <property type="entry name" value="Quinolinate_PRibosylTase_N_sf"/>
</dbReference>
<feature type="domain" description="Quinolinate phosphoribosyl transferase N-terminal" evidence="12">
    <location>
        <begin position="39"/>
        <end position="128"/>
    </location>
</feature>
<comment type="function">
    <text evidence="1">Involved in the catabolism of quinolinic acid (QA).</text>
</comment>
<dbReference type="GO" id="GO:0034213">
    <property type="term" value="P:quinolinate catabolic process"/>
    <property type="evidence" value="ECO:0007669"/>
    <property type="project" value="TreeGrafter"/>
</dbReference>
<dbReference type="NCBIfam" id="TIGR00078">
    <property type="entry name" value="nadC"/>
    <property type="match status" value="1"/>
</dbReference>
<dbReference type="Gene3D" id="3.20.20.70">
    <property type="entry name" value="Aldolase class I"/>
    <property type="match status" value="1"/>
</dbReference>
<name>A0A285JN64_9GAMM</name>
<proteinExistence type="inferred from homology"/>
<dbReference type="OrthoDB" id="9782546at2"/>
<feature type="domain" description="Quinolinate phosphoribosyl transferase C-terminal" evidence="11">
    <location>
        <begin position="131"/>
        <end position="294"/>
    </location>
</feature>
<protein>
    <recommendedName>
        <fullName evidence="4">nicotinate-nucleotide diphosphorylase (carboxylating)</fullName>
        <ecNumber evidence="4">2.4.2.19</ecNumber>
    </recommendedName>
    <alternativeName>
        <fullName evidence="8">Quinolinate phosphoribosyltransferase [decarboxylating]</fullName>
    </alternativeName>
</protein>
<dbReference type="InterPro" id="IPR027277">
    <property type="entry name" value="NadC/ModD"/>
</dbReference>
<feature type="binding site" evidence="10">
    <location>
        <begin position="258"/>
        <end position="260"/>
    </location>
    <ligand>
        <name>substrate</name>
    </ligand>
</feature>
<dbReference type="SUPFAM" id="SSF54675">
    <property type="entry name" value="Nicotinate/Quinolinate PRTase N-terminal domain-like"/>
    <property type="match status" value="1"/>
</dbReference>
<gene>
    <name evidence="13" type="ORF">SAMN06297280_0156</name>
</gene>
<evidence type="ECO:0000256" key="7">
    <source>
        <dbReference type="ARBA" id="ARBA00022679"/>
    </source>
</evidence>
<sequence length="299" mass="31359">MTEQATAASHHPLLAQEISRSVQAALAEDLGFLLLADGDITASLIPASQQASATIISREACVVCGTAWVNEVFAQLNQQTQSGQVTINWLVQDGDKVAADSLLCQLQGPAQLLLTGERSALNFLQLLSGTATVTASYASLLATTSTRLLDTRKTLPGLRFAQKYAVHCGGGLNHRFGLFDAFLIKENHIAAAGSIAAAVSQARQNFPGKPVEVETENLAEVQQALSAGADIIMLDNFSLADISAAVSLNNGQAKLEVSGNITAGRLSELAATGVDFISSGALTKHVQAIDLSMRLSIFN</sequence>
<evidence type="ECO:0000256" key="9">
    <source>
        <dbReference type="PIRNR" id="PIRNR006250"/>
    </source>
</evidence>
<evidence type="ECO:0000256" key="6">
    <source>
        <dbReference type="ARBA" id="ARBA00022676"/>
    </source>
</evidence>
<evidence type="ECO:0000256" key="10">
    <source>
        <dbReference type="PIRSR" id="PIRSR006250-1"/>
    </source>
</evidence>
<comment type="similarity">
    <text evidence="3 9">Belongs to the NadC/ModD family.</text>
</comment>
<dbReference type="GO" id="GO:0005737">
    <property type="term" value="C:cytoplasm"/>
    <property type="evidence" value="ECO:0007669"/>
    <property type="project" value="TreeGrafter"/>
</dbReference>
<feature type="binding site" evidence="10">
    <location>
        <position position="118"/>
    </location>
    <ligand>
        <name>substrate</name>
    </ligand>
</feature>
<keyword evidence="6 9" id="KW-0328">Glycosyltransferase</keyword>
<dbReference type="InterPro" id="IPR013785">
    <property type="entry name" value="Aldolase_TIM"/>
</dbReference>
<dbReference type="EMBL" id="OBEB01000011">
    <property type="protein sequence ID" value="SNY60766.1"/>
    <property type="molecule type" value="Genomic_DNA"/>
</dbReference>
<feature type="binding site" evidence="10">
    <location>
        <begin position="279"/>
        <end position="281"/>
    </location>
    <ligand>
        <name>substrate</name>
    </ligand>
</feature>
<feature type="binding site" evidence="10">
    <location>
        <position position="214"/>
    </location>
    <ligand>
        <name>substrate</name>
    </ligand>
</feature>
<evidence type="ECO:0000256" key="5">
    <source>
        <dbReference type="ARBA" id="ARBA00022642"/>
    </source>
</evidence>
<keyword evidence="14" id="KW-1185">Reference proteome</keyword>
<dbReference type="CDD" id="cd01572">
    <property type="entry name" value="QPRTase"/>
    <property type="match status" value="1"/>
</dbReference>
<dbReference type="FunFam" id="3.20.20.70:FF:000030">
    <property type="entry name" value="Nicotinate-nucleotide pyrophosphorylase, carboxylating"/>
    <property type="match status" value="1"/>
</dbReference>
<dbReference type="Proteomes" id="UP000219353">
    <property type="component" value="Unassembled WGS sequence"/>
</dbReference>
<reference evidence="14" key="1">
    <citation type="submission" date="2017-09" db="EMBL/GenBank/DDBJ databases">
        <authorList>
            <person name="Varghese N."/>
            <person name="Submissions S."/>
        </authorList>
    </citation>
    <scope>NUCLEOTIDE SEQUENCE [LARGE SCALE GENOMIC DNA]</scope>
    <source>
        <strain evidence="14">CGMCC 1.12461</strain>
    </source>
</reference>
<evidence type="ECO:0000259" key="12">
    <source>
        <dbReference type="Pfam" id="PF02749"/>
    </source>
</evidence>
<dbReference type="PIRSF" id="PIRSF006250">
    <property type="entry name" value="NadC_ModD"/>
    <property type="match status" value="1"/>
</dbReference>
<dbReference type="UniPathway" id="UPA00253">
    <property type="reaction ID" value="UER00331"/>
</dbReference>
<evidence type="ECO:0000256" key="8">
    <source>
        <dbReference type="ARBA" id="ARBA00033102"/>
    </source>
</evidence>
<feature type="binding site" evidence="10">
    <location>
        <position position="185"/>
    </location>
    <ligand>
        <name>substrate</name>
    </ligand>
</feature>
<dbReference type="InterPro" id="IPR022412">
    <property type="entry name" value="Quinolinate_PRibosylTrfase_N"/>
</dbReference>
<comment type="pathway">
    <text evidence="2">Cofactor biosynthesis; NAD(+) biosynthesis; nicotinate D-ribonucleotide from quinolinate: step 1/1.</text>
</comment>
<dbReference type="SUPFAM" id="SSF51690">
    <property type="entry name" value="Nicotinate/Quinolinate PRTase C-terminal domain-like"/>
    <property type="match status" value="1"/>
</dbReference>
<feature type="binding site" evidence="10">
    <location>
        <begin position="151"/>
        <end position="153"/>
    </location>
    <ligand>
        <name>substrate</name>
    </ligand>
</feature>
<dbReference type="AlphaFoldDB" id="A0A285JN64"/>